<feature type="region of interest" description="Disordered" evidence="6">
    <location>
        <begin position="75"/>
        <end position="112"/>
    </location>
</feature>
<dbReference type="SUPFAM" id="SSF103481">
    <property type="entry name" value="Multidrug resistance efflux transporter EmrE"/>
    <property type="match status" value="2"/>
</dbReference>
<evidence type="ECO:0000256" key="3">
    <source>
        <dbReference type="ARBA" id="ARBA00022692"/>
    </source>
</evidence>
<evidence type="ECO:0000256" key="5">
    <source>
        <dbReference type="ARBA" id="ARBA00023136"/>
    </source>
</evidence>
<keyword evidence="4 7" id="KW-1133">Transmembrane helix</keyword>
<evidence type="ECO:0000313" key="10">
    <source>
        <dbReference type="Proteomes" id="UP000288603"/>
    </source>
</evidence>
<feature type="transmembrane region" description="Helical" evidence="7">
    <location>
        <begin position="401"/>
        <end position="419"/>
    </location>
</feature>
<keyword evidence="5 7" id="KW-0472">Membrane</keyword>
<proteinExistence type="inferred from homology"/>
<dbReference type="Proteomes" id="UP000288603">
    <property type="component" value="Unassembled WGS sequence"/>
</dbReference>
<dbReference type="OrthoDB" id="5186724at2"/>
<feature type="transmembrane region" description="Helical" evidence="7">
    <location>
        <begin position="370"/>
        <end position="389"/>
    </location>
</feature>
<comment type="similarity">
    <text evidence="2">Belongs to the EamA transporter family.</text>
</comment>
<dbReference type="InterPro" id="IPR050638">
    <property type="entry name" value="AA-Vitamin_Transporters"/>
</dbReference>
<feature type="transmembrane region" description="Helical" evidence="7">
    <location>
        <begin position="312"/>
        <end position="330"/>
    </location>
</feature>
<dbReference type="PANTHER" id="PTHR32322:SF2">
    <property type="entry name" value="EAMA DOMAIN-CONTAINING PROTEIN"/>
    <property type="match status" value="1"/>
</dbReference>
<name>A0A444QDD6_9MICO</name>
<sequence>MRMLASLIRRATAISATTMRAPSCSRTSASRSPVSELRRSARGSWTACSAPASTPRRWSSASSRVDCAWSAAISRSTPSTDSTSSSTDKRVSTAVSSDRGGSAPTDGPASAGATESAATAVLCSLAPASIPRCISVLNHPPPTLPWRRTRSASDSLADVRSGKFFVFLVLANLFWAGNFLFGSVVVDQLSPFLLTALRWAAAAPLLIVLAIVVERPRWRDALREWPMHLLLAALGLVAFCVFSYEALRHTTPTDAAVVGAVNPAIIAIVAGVIARERVGIRRSLGITVSLLGVLVVISGGDALSLLRFDVNAGHAWMLGAVVVWTGYTILGRRLVTGPVTASAVQATLTTVVLAPFVIPQLGDVSLHGPAIGGILYIAVFPSVLSLVLWNVSVKRVGASTAGVYLNLLPLFTALLGLAVGVPLSLATVLGGLLVIVGVTVTSTRRRTARGTDGGPATPGQLR</sequence>
<dbReference type="InterPro" id="IPR000620">
    <property type="entry name" value="EamA_dom"/>
</dbReference>
<feature type="transmembrane region" description="Helical" evidence="7">
    <location>
        <begin position="425"/>
        <end position="443"/>
    </location>
</feature>
<evidence type="ECO:0000313" key="9">
    <source>
        <dbReference type="EMBL" id="RWZ64677.1"/>
    </source>
</evidence>
<feature type="region of interest" description="Disordered" evidence="6">
    <location>
        <begin position="18"/>
        <end position="58"/>
    </location>
</feature>
<accession>A0A444QDD6</accession>
<feature type="transmembrane region" description="Helical" evidence="7">
    <location>
        <begin position="164"/>
        <end position="186"/>
    </location>
</feature>
<comment type="subcellular location">
    <subcellularLocation>
        <location evidence="1">Membrane</location>
        <topology evidence="1">Multi-pass membrane protein</topology>
    </subcellularLocation>
</comment>
<feature type="transmembrane region" description="Helical" evidence="7">
    <location>
        <begin position="225"/>
        <end position="244"/>
    </location>
</feature>
<feature type="compositionally biased region" description="Polar residues" evidence="6">
    <location>
        <begin position="18"/>
        <end position="33"/>
    </location>
</feature>
<feature type="transmembrane region" description="Helical" evidence="7">
    <location>
        <begin position="192"/>
        <end position="213"/>
    </location>
</feature>
<evidence type="ECO:0000256" key="1">
    <source>
        <dbReference type="ARBA" id="ARBA00004141"/>
    </source>
</evidence>
<keyword evidence="10" id="KW-1185">Reference proteome</keyword>
<feature type="transmembrane region" description="Helical" evidence="7">
    <location>
        <begin position="286"/>
        <end position="306"/>
    </location>
</feature>
<evidence type="ECO:0000256" key="2">
    <source>
        <dbReference type="ARBA" id="ARBA00007362"/>
    </source>
</evidence>
<dbReference type="AlphaFoldDB" id="A0A444QDD6"/>
<organism evidence="9 10">
    <name type="scientific">Labedella populi</name>
    <dbReference type="NCBI Taxonomy" id="2498850"/>
    <lineage>
        <taxon>Bacteria</taxon>
        <taxon>Bacillati</taxon>
        <taxon>Actinomycetota</taxon>
        <taxon>Actinomycetes</taxon>
        <taxon>Micrococcales</taxon>
        <taxon>Microbacteriaceae</taxon>
        <taxon>Labedella</taxon>
    </lineage>
</organism>
<gene>
    <name evidence="9" type="ORF">ELQ92_08035</name>
</gene>
<comment type="caution">
    <text evidence="9">The sequence shown here is derived from an EMBL/GenBank/DDBJ whole genome shotgun (WGS) entry which is preliminary data.</text>
</comment>
<feature type="transmembrane region" description="Helical" evidence="7">
    <location>
        <begin position="256"/>
        <end position="274"/>
    </location>
</feature>
<feature type="domain" description="EamA" evidence="8">
    <location>
        <begin position="166"/>
        <end position="297"/>
    </location>
</feature>
<keyword evidence="3 7" id="KW-0812">Transmembrane</keyword>
<protein>
    <submittedName>
        <fullName evidence="9">DMT family transporter</fullName>
    </submittedName>
</protein>
<evidence type="ECO:0000259" key="8">
    <source>
        <dbReference type="Pfam" id="PF00892"/>
    </source>
</evidence>
<feature type="compositionally biased region" description="Low complexity" evidence="6">
    <location>
        <begin position="75"/>
        <end position="86"/>
    </location>
</feature>
<dbReference type="PANTHER" id="PTHR32322">
    <property type="entry name" value="INNER MEMBRANE TRANSPORTER"/>
    <property type="match status" value="1"/>
</dbReference>
<dbReference type="EMBL" id="RZNC01000002">
    <property type="protein sequence ID" value="RWZ64677.1"/>
    <property type="molecule type" value="Genomic_DNA"/>
</dbReference>
<feature type="transmembrane region" description="Helical" evidence="7">
    <location>
        <begin position="337"/>
        <end position="358"/>
    </location>
</feature>
<evidence type="ECO:0000256" key="6">
    <source>
        <dbReference type="SAM" id="MobiDB-lite"/>
    </source>
</evidence>
<feature type="domain" description="EamA" evidence="8">
    <location>
        <begin position="313"/>
        <end position="442"/>
    </location>
</feature>
<dbReference type="Pfam" id="PF00892">
    <property type="entry name" value="EamA"/>
    <property type="match status" value="2"/>
</dbReference>
<reference evidence="9 10" key="1">
    <citation type="submission" date="2018-12" db="EMBL/GenBank/DDBJ databases">
        <authorList>
            <person name="Li F."/>
        </authorList>
    </citation>
    <scope>NUCLEOTIDE SEQUENCE [LARGE SCALE GENOMIC DNA]</scope>
    <source>
        <strain evidence="9 10">8H24J-4-2</strain>
    </source>
</reference>
<dbReference type="GO" id="GO:0016020">
    <property type="term" value="C:membrane"/>
    <property type="evidence" value="ECO:0007669"/>
    <property type="project" value="UniProtKB-SubCell"/>
</dbReference>
<evidence type="ECO:0000256" key="4">
    <source>
        <dbReference type="ARBA" id="ARBA00022989"/>
    </source>
</evidence>
<dbReference type="InterPro" id="IPR037185">
    <property type="entry name" value="EmrE-like"/>
</dbReference>
<evidence type="ECO:0000256" key="7">
    <source>
        <dbReference type="SAM" id="Phobius"/>
    </source>
</evidence>